<dbReference type="InterPro" id="IPR050126">
    <property type="entry name" value="Ap4A_hydrolase"/>
</dbReference>
<dbReference type="KEGG" id="amob:HG15A2_31830"/>
<dbReference type="SUPFAM" id="SSF56300">
    <property type="entry name" value="Metallo-dependent phosphatases"/>
    <property type="match status" value="1"/>
</dbReference>
<evidence type="ECO:0000313" key="3">
    <source>
        <dbReference type="Proteomes" id="UP000319852"/>
    </source>
</evidence>
<evidence type="ECO:0000259" key="1">
    <source>
        <dbReference type="Pfam" id="PF00149"/>
    </source>
</evidence>
<dbReference type="GO" id="GO:0005737">
    <property type="term" value="C:cytoplasm"/>
    <property type="evidence" value="ECO:0007669"/>
    <property type="project" value="TreeGrafter"/>
</dbReference>
<protein>
    <submittedName>
        <fullName evidence="2">Serine/threonine-protein phosphatase 1</fullName>
        <ecNumber evidence="2">3.1.3.16</ecNumber>
    </submittedName>
</protein>
<dbReference type="GO" id="GO:0008803">
    <property type="term" value="F:bis(5'-nucleosyl)-tetraphosphatase (symmetrical) activity"/>
    <property type="evidence" value="ECO:0007669"/>
    <property type="project" value="TreeGrafter"/>
</dbReference>
<dbReference type="PANTHER" id="PTHR42850:SF4">
    <property type="entry name" value="ZINC-DEPENDENT ENDOPOLYPHOSPHATASE"/>
    <property type="match status" value="1"/>
</dbReference>
<dbReference type="GO" id="GO:0110154">
    <property type="term" value="P:RNA decapping"/>
    <property type="evidence" value="ECO:0007669"/>
    <property type="project" value="TreeGrafter"/>
</dbReference>
<dbReference type="Gene3D" id="3.60.21.10">
    <property type="match status" value="1"/>
</dbReference>
<dbReference type="Proteomes" id="UP000319852">
    <property type="component" value="Chromosome"/>
</dbReference>
<keyword evidence="2" id="KW-0378">Hydrolase</keyword>
<gene>
    <name evidence="2" type="primary">pphA</name>
    <name evidence="2" type="ORF">HG15A2_31830</name>
</gene>
<dbReference type="Pfam" id="PF00149">
    <property type="entry name" value="Metallophos"/>
    <property type="match status" value="1"/>
</dbReference>
<dbReference type="InterPro" id="IPR029052">
    <property type="entry name" value="Metallo-depent_PP-like"/>
</dbReference>
<keyword evidence="3" id="KW-1185">Reference proteome</keyword>
<dbReference type="GO" id="GO:0004722">
    <property type="term" value="F:protein serine/threonine phosphatase activity"/>
    <property type="evidence" value="ECO:0007669"/>
    <property type="project" value="UniProtKB-EC"/>
</dbReference>
<dbReference type="InterPro" id="IPR004843">
    <property type="entry name" value="Calcineurin-like_PHP"/>
</dbReference>
<dbReference type="OrthoDB" id="384253at2"/>
<dbReference type="CDD" id="cd00144">
    <property type="entry name" value="MPP_PPP_family"/>
    <property type="match status" value="1"/>
</dbReference>
<proteinExistence type="predicted"/>
<evidence type="ECO:0000313" key="2">
    <source>
        <dbReference type="EMBL" id="QDS99852.1"/>
    </source>
</evidence>
<dbReference type="RefSeq" id="WP_145061012.1">
    <property type="nucleotide sequence ID" value="NZ_CP036263.1"/>
</dbReference>
<organism evidence="2 3">
    <name type="scientific">Adhaeretor mobilis</name>
    <dbReference type="NCBI Taxonomy" id="1930276"/>
    <lineage>
        <taxon>Bacteria</taxon>
        <taxon>Pseudomonadati</taxon>
        <taxon>Planctomycetota</taxon>
        <taxon>Planctomycetia</taxon>
        <taxon>Pirellulales</taxon>
        <taxon>Lacipirellulaceae</taxon>
        <taxon>Adhaeretor</taxon>
    </lineage>
</organism>
<dbReference type="AlphaFoldDB" id="A0A517MY93"/>
<dbReference type="EMBL" id="CP036263">
    <property type="protein sequence ID" value="QDS99852.1"/>
    <property type="molecule type" value="Genomic_DNA"/>
</dbReference>
<dbReference type="PANTHER" id="PTHR42850">
    <property type="entry name" value="METALLOPHOSPHOESTERASE"/>
    <property type="match status" value="1"/>
</dbReference>
<sequence length="228" mass="25573">MATQSSPNSRVIAIGDIHGCDTAFHTLLEGIELQVEDTLVILGDVIDRGPGSRTVLDLLLELREQCQLTCILGNHEQMLLDVVDGKMPLRQWLGFGGEETLDSYQKDGTLGSFSEQHFDWIRTWGDYYETEEHFFAHGNFQPKIDLGEQAWEEMRWLSLHQYSPGPHKSGKRAVLGHTSNKAGKIVDAGHLVCIDTYCHGGGWLTALEARTGHVWQANESGEMRQKKL</sequence>
<reference evidence="2 3" key="1">
    <citation type="submission" date="2019-02" db="EMBL/GenBank/DDBJ databases">
        <title>Deep-cultivation of Planctomycetes and their phenomic and genomic characterization uncovers novel biology.</title>
        <authorList>
            <person name="Wiegand S."/>
            <person name="Jogler M."/>
            <person name="Boedeker C."/>
            <person name="Pinto D."/>
            <person name="Vollmers J."/>
            <person name="Rivas-Marin E."/>
            <person name="Kohn T."/>
            <person name="Peeters S.H."/>
            <person name="Heuer A."/>
            <person name="Rast P."/>
            <person name="Oberbeckmann S."/>
            <person name="Bunk B."/>
            <person name="Jeske O."/>
            <person name="Meyerdierks A."/>
            <person name="Storesund J.E."/>
            <person name="Kallscheuer N."/>
            <person name="Luecker S."/>
            <person name="Lage O.M."/>
            <person name="Pohl T."/>
            <person name="Merkel B.J."/>
            <person name="Hornburger P."/>
            <person name="Mueller R.-W."/>
            <person name="Bruemmer F."/>
            <person name="Labrenz M."/>
            <person name="Spormann A.M."/>
            <person name="Op den Camp H."/>
            <person name="Overmann J."/>
            <person name="Amann R."/>
            <person name="Jetten M.S.M."/>
            <person name="Mascher T."/>
            <person name="Medema M.H."/>
            <person name="Devos D.P."/>
            <person name="Kaster A.-K."/>
            <person name="Ovreas L."/>
            <person name="Rohde M."/>
            <person name="Galperin M.Y."/>
            <person name="Jogler C."/>
        </authorList>
    </citation>
    <scope>NUCLEOTIDE SEQUENCE [LARGE SCALE GENOMIC DNA]</scope>
    <source>
        <strain evidence="2 3">HG15A2</strain>
    </source>
</reference>
<name>A0A517MY93_9BACT</name>
<dbReference type="EC" id="3.1.3.16" evidence="2"/>
<feature type="domain" description="Calcineurin-like phosphoesterase" evidence="1">
    <location>
        <begin position="10"/>
        <end position="179"/>
    </location>
</feature>
<accession>A0A517MY93</accession>